<evidence type="ECO:0000313" key="1">
    <source>
        <dbReference type="EMBL" id="QJD80849.1"/>
    </source>
</evidence>
<protein>
    <submittedName>
        <fullName evidence="1">Uncharacterized protein</fullName>
    </submittedName>
</protein>
<keyword evidence="2" id="KW-1185">Reference proteome</keyword>
<proteinExistence type="predicted"/>
<gene>
    <name evidence="1" type="ORF">HH216_22300</name>
</gene>
<dbReference type="EMBL" id="CP051677">
    <property type="protein sequence ID" value="QJD80849.1"/>
    <property type="molecule type" value="Genomic_DNA"/>
</dbReference>
<dbReference type="RefSeq" id="WP_169552869.1">
    <property type="nucleotide sequence ID" value="NZ_CP051677.1"/>
</dbReference>
<name>A0A7L5DQX4_9BACT</name>
<dbReference type="AlphaFoldDB" id="A0A7L5DQX4"/>
<dbReference type="KEGG" id="srho:HH216_22300"/>
<dbReference type="Proteomes" id="UP000501128">
    <property type="component" value="Chromosome"/>
</dbReference>
<accession>A0A7L5DQX4</accession>
<evidence type="ECO:0000313" key="2">
    <source>
        <dbReference type="Proteomes" id="UP000501128"/>
    </source>
</evidence>
<sequence length="171" mass="19765">MAKRSPQEINQQLEHYVFSIAGHLIGSAEPSIQRALIDMASRFVTSATAEHTADGVTAANRLPDILRQPVPDLLDRSADQQFAHRAWLAGWLHQQRHYQHQHTTRLENALLVTQQRYQQIQATVLREPYRTRLLDQCRRSLDYFQQCLDLAHSTSQTTTNWLDRLAQERAV</sequence>
<organism evidence="1 2">
    <name type="scientific">Spirosoma rhododendri</name>
    <dbReference type="NCBI Taxonomy" id="2728024"/>
    <lineage>
        <taxon>Bacteria</taxon>
        <taxon>Pseudomonadati</taxon>
        <taxon>Bacteroidota</taxon>
        <taxon>Cytophagia</taxon>
        <taxon>Cytophagales</taxon>
        <taxon>Cytophagaceae</taxon>
        <taxon>Spirosoma</taxon>
    </lineage>
</organism>
<reference evidence="1 2" key="1">
    <citation type="submission" date="2020-04" db="EMBL/GenBank/DDBJ databases">
        <title>Genome sequencing of novel species.</title>
        <authorList>
            <person name="Heo J."/>
            <person name="Kim S.-J."/>
            <person name="Kim J.-S."/>
            <person name="Hong S.-B."/>
            <person name="Kwon S.-W."/>
        </authorList>
    </citation>
    <scope>NUCLEOTIDE SEQUENCE [LARGE SCALE GENOMIC DNA]</scope>
    <source>
        <strain evidence="1 2">CJU-R4</strain>
    </source>
</reference>